<feature type="compositionally biased region" description="Low complexity" evidence="1">
    <location>
        <begin position="497"/>
        <end position="524"/>
    </location>
</feature>
<feature type="compositionally biased region" description="Low complexity" evidence="1">
    <location>
        <begin position="467"/>
        <end position="479"/>
    </location>
</feature>
<feature type="region of interest" description="Disordered" evidence="1">
    <location>
        <begin position="392"/>
        <end position="414"/>
    </location>
</feature>
<dbReference type="EMBL" id="MCGT01000010">
    <property type="protein sequence ID" value="ORX56431.1"/>
    <property type="molecule type" value="Genomic_DNA"/>
</dbReference>
<feature type="compositionally biased region" description="Acidic residues" evidence="1">
    <location>
        <begin position="392"/>
        <end position="412"/>
    </location>
</feature>
<dbReference type="AlphaFoldDB" id="A0A1X2GLM1"/>
<evidence type="ECO:0000313" key="2">
    <source>
        <dbReference type="EMBL" id="ORX56431.1"/>
    </source>
</evidence>
<evidence type="ECO:0000313" key="3">
    <source>
        <dbReference type="Proteomes" id="UP000242146"/>
    </source>
</evidence>
<reference evidence="2 3" key="1">
    <citation type="submission" date="2016-07" db="EMBL/GenBank/DDBJ databases">
        <title>Pervasive Adenine N6-methylation of Active Genes in Fungi.</title>
        <authorList>
            <consortium name="DOE Joint Genome Institute"/>
            <person name="Mondo S.J."/>
            <person name="Dannebaum R.O."/>
            <person name="Kuo R.C."/>
            <person name="Labutti K."/>
            <person name="Haridas S."/>
            <person name="Kuo A."/>
            <person name="Salamov A."/>
            <person name="Ahrendt S.R."/>
            <person name="Lipzen A."/>
            <person name="Sullivan W."/>
            <person name="Andreopoulos W.B."/>
            <person name="Clum A."/>
            <person name="Lindquist E."/>
            <person name="Daum C."/>
            <person name="Ramamoorthy G.K."/>
            <person name="Gryganskyi A."/>
            <person name="Culley D."/>
            <person name="Magnuson J.K."/>
            <person name="James T.Y."/>
            <person name="O'Malley M.A."/>
            <person name="Stajich J.E."/>
            <person name="Spatafora J.W."/>
            <person name="Visel A."/>
            <person name="Grigoriev I.V."/>
        </authorList>
    </citation>
    <scope>NUCLEOTIDE SEQUENCE [LARGE SCALE GENOMIC DNA]</scope>
    <source>
        <strain evidence="2 3">NRRL 3301</strain>
    </source>
</reference>
<feature type="region of interest" description="Disordered" evidence="1">
    <location>
        <begin position="461"/>
        <end position="537"/>
    </location>
</feature>
<dbReference type="STRING" id="101127.A0A1X2GLM1"/>
<gene>
    <name evidence="2" type="ORF">DM01DRAFT_1020695</name>
</gene>
<feature type="compositionally biased region" description="Basic residues" evidence="1">
    <location>
        <begin position="79"/>
        <end position="90"/>
    </location>
</feature>
<feature type="compositionally biased region" description="Low complexity" evidence="1">
    <location>
        <begin position="229"/>
        <end position="240"/>
    </location>
</feature>
<feature type="compositionally biased region" description="Polar residues" evidence="1">
    <location>
        <begin position="859"/>
        <end position="884"/>
    </location>
</feature>
<protein>
    <submittedName>
        <fullName evidence="2">Uncharacterized protein</fullName>
    </submittedName>
</protein>
<feature type="compositionally biased region" description="Pro residues" evidence="1">
    <location>
        <begin position="112"/>
        <end position="123"/>
    </location>
</feature>
<organism evidence="2 3">
    <name type="scientific">Hesseltinella vesiculosa</name>
    <dbReference type="NCBI Taxonomy" id="101127"/>
    <lineage>
        <taxon>Eukaryota</taxon>
        <taxon>Fungi</taxon>
        <taxon>Fungi incertae sedis</taxon>
        <taxon>Mucoromycota</taxon>
        <taxon>Mucoromycotina</taxon>
        <taxon>Mucoromycetes</taxon>
        <taxon>Mucorales</taxon>
        <taxon>Cunninghamellaceae</taxon>
        <taxon>Hesseltinella</taxon>
    </lineage>
</organism>
<feature type="region of interest" description="Disordered" evidence="1">
    <location>
        <begin position="47"/>
        <end position="129"/>
    </location>
</feature>
<proteinExistence type="predicted"/>
<feature type="region of interest" description="Disordered" evidence="1">
    <location>
        <begin position="145"/>
        <end position="200"/>
    </location>
</feature>
<keyword evidence="3" id="KW-1185">Reference proteome</keyword>
<accession>A0A1X2GLM1</accession>
<feature type="region of interest" description="Disordered" evidence="1">
    <location>
        <begin position="936"/>
        <end position="964"/>
    </location>
</feature>
<dbReference type="Proteomes" id="UP000242146">
    <property type="component" value="Unassembled WGS sequence"/>
</dbReference>
<feature type="compositionally biased region" description="Basic and acidic residues" evidence="1">
    <location>
        <begin position="745"/>
        <end position="754"/>
    </location>
</feature>
<feature type="compositionally biased region" description="Acidic residues" evidence="1">
    <location>
        <begin position="948"/>
        <end position="962"/>
    </location>
</feature>
<feature type="region of interest" description="Disordered" evidence="1">
    <location>
        <begin position="674"/>
        <end position="754"/>
    </location>
</feature>
<name>A0A1X2GLM1_9FUNG</name>
<evidence type="ECO:0000256" key="1">
    <source>
        <dbReference type="SAM" id="MobiDB-lite"/>
    </source>
</evidence>
<comment type="caution">
    <text evidence="2">The sequence shown here is derived from an EMBL/GenBank/DDBJ whole genome shotgun (WGS) entry which is preliminary data.</text>
</comment>
<feature type="compositionally biased region" description="Polar residues" evidence="1">
    <location>
        <begin position="674"/>
        <end position="687"/>
    </location>
</feature>
<feature type="compositionally biased region" description="Basic and acidic residues" evidence="1">
    <location>
        <begin position="150"/>
        <end position="168"/>
    </location>
</feature>
<feature type="region of interest" description="Disordered" evidence="1">
    <location>
        <begin position="855"/>
        <end position="918"/>
    </location>
</feature>
<feature type="region of interest" description="Disordered" evidence="1">
    <location>
        <begin position="213"/>
        <end position="242"/>
    </location>
</feature>
<sequence length="1040" mass="112414">MIEWNPAREPPPTTGMATHFPNLTLHYGNVWDQPLHEHPVWIPPSLPATRVPAAPDNPPPQPHPAEHTASPSSPLLQYHLHHPHRLHNHHQHNEHQPESQYQQHSVADPTTPAEPLPAPPAPTFPWEHRSAPEPTRIWLEDQTQRTPHIKAQEHSTDDQNQEDTRPRYDVPVCDPPESQNASNDLPGGIPDSSSDHGSHTLDTVLTKVNPAPINTVSDQASDPPLELQPASKTPPATPTSQYAIDTISPALLSRSSSKLTLDEEHSPDDWSDRDLIPINLKSSSKLHLGSPMSPRSPFSMSRRNSMPSILATSRRGSVSSLRSWTNHGSPAFGPVSAGPVSATGAQPVTRPLFATTSMFASAYKQTPYTSAAATPTAERSFYFDDQPEEWTAEPLDIDDDDGLDANSVDEDNPVPQLSLLSLDYSLDLALREASNSAHHYGFQHQSHPSYMYRFPYPPYNHHRRDSSSASSVSSTSSSSIPNLPLTRSWSSHPHPQPQASTSSPLLSTTATRSYPGSGASSPGANTPTRSRRFARKASWDPAAALENLKRQTENIITSGPPSRHAIPLADIATPVSSLPHAHSPAPSVSPTTPTMHALRDNLTLEIAAAKDSYRQEQRMAHHIMMQPTMAIGTHLEVELDMSKSALLHRRHPAASTSAAAGNIAIHAPIASALSTFPDSPRATPSLTQDEHNDDLTTSEDADSPESVLKQVDGQLLPQNGQPANVVPEQDDLPLPPSEPSPQLLQHKEESDPQHRIEAPVTSMDPEAFVFPMLEQPELPAAGPSLGSPSTSSSSTFFFDPSAVAIAKQRLAELVSPLEQEDVEVTSPSSATLQCLSQYSFPSDALIYASPQLWPPHRQASVSSPSALGSYGVTSTPPSLSTKETAAQIPDIASSLTGDDPHPSNQTENTDPDEENSSNQQHVMVIDHVSLISSVSSMTSLPSAGTTDQEMDDQDDNDDDDNDSMMYLSAVDSTLVSESDASDWHTVGTATPIGLRSPLIFDAEIARRPALLGAMVQLLENDDADDEELSISSDHTATGLT</sequence>